<protein>
    <submittedName>
        <fullName evidence="5">HTH-type transcriptional activator Btr</fullName>
    </submittedName>
</protein>
<geneLocation type="plasmid" evidence="5">
    <name>1</name>
</geneLocation>
<organism evidence="5">
    <name type="scientific">Methylobacterium bullatum</name>
    <dbReference type="NCBI Taxonomy" id="570505"/>
    <lineage>
        <taxon>Bacteria</taxon>
        <taxon>Pseudomonadati</taxon>
        <taxon>Pseudomonadota</taxon>
        <taxon>Alphaproteobacteria</taxon>
        <taxon>Hyphomicrobiales</taxon>
        <taxon>Methylobacteriaceae</taxon>
        <taxon>Methylobacterium</taxon>
    </lineage>
</organism>
<dbReference type="SUPFAM" id="SSF46689">
    <property type="entry name" value="Homeodomain-like"/>
    <property type="match status" value="2"/>
</dbReference>
<keyword evidence="3" id="KW-0804">Transcription</keyword>
<dbReference type="GO" id="GO:0043565">
    <property type="term" value="F:sequence-specific DNA binding"/>
    <property type="evidence" value="ECO:0007669"/>
    <property type="project" value="InterPro"/>
</dbReference>
<evidence type="ECO:0000256" key="1">
    <source>
        <dbReference type="ARBA" id="ARBA00023015"/>
    </source>
</evidence>
<dbReference type="SMART" id="SM00342">
    <property type="entry name" value="HTH_ARAC"/>
    <property type="match status" value="1"/>
</dbReference>
<dbReference type="InterPro" id="IPR050204">
    <property type="entry name" value="AraC_XylS_family_regulators"/>
</dbReference>
<dbReference type="PANTHER" id="PTHR46796:SF14">
    <property type="entry name" value="TRANSCRIPTIONAL REGULATORY PROTEIN"/>
    <property type="match status" value="1"/>
</dbReference>
<dbReference type="PROSITE" id="PS01124">
    <property type="entry name" value="HTH_ARAC_FAMILY_2"/>
    <property type="match status" value="1"/>
</dbReference>
<evidence type="ECO:0000256" key="2">
    <source>
        <dbReference type="ARBA" id="ARBA00023125"/>
    </source>
</evidence>
<keyword evidence="2" id="KW-0238">DNA-binding</keyword>
<dbReference type="InterPro" id="IPR009057">
    <property type="entry name" value="Homeodomain-like_sf"/>
</dbReference>
<dbReference type="Gene3D" id="1.10.10.60">
    <property type="entry name" value="Homeodomain-like"/>
    <property type="match status" value="2"/>
</dbReference>
<evidence type="ECO:0000256" key="3">
    <source>
        <dbReference type="ARBA" id="ARBA00023163"/>
    </source>
</evidence>
<keyword evidence="5" id="KW-0614">Plasmid</keyword>
<gene>
    <name evidence="5" type="primary">btr_1</name>
    <name evidence="5" type="ORF">MBLL_00288</name>
</gene>
<evidence type="ECO:0000259" key="4">
    <source>
        <dbReference type="PROSITE" id="PS01124"/>
    </source>
</evidence>
<accession>A0A679JUM5</accession>
<dbReference type="GO" id="GO:0003700">
    <property type="term" value="F:DNA-binding transcription factor activity"/>
    <property type="evidence" value="ECO:0007669"/>
    <property type="project" value="InterPro"/>
</dbReference>
<dbReference type="PANTHER" id="PTHR46796">
    <property type="entry name" value="HTH-TYPE TRANSCRIPTIONAL ACTIVATOR RHAS-RELATED"/>
    <property type="match status" value="1"/>
</dbReference>
<keyword evidence="1" id="KW-0805">Transcription regulation</keyword>
<dbReference type="AlphaFoldDB" id="A0A679JUM5"/>
<name>A0A679JUM5_9HYPH</name>
<sequence length="285" mass="31050">MTTDPPPRIIEASHEIVRADLSLDAIMTRTEYEDFEGTYETTDTLWIHLCTRGGGRLLRNSQAQKLDGLLLPGRIGLGAPYDGGEGFGPRMSLLSLGISERRLKRLAAELPGGRLDIEALASTYHDDALLTAMLTAMWEEAGRHGSTTAFFDHALAIVVHRLAYAASRPGPVSAHGLTTRQMSDVAAFIDASLGDDLRVADLARIAGLSEHYFSRCFQASVGVPPYAFITRRRLDRAAELLTRSILPVAAIAALVGYDDPSQFSAAFKRYKGMAPLAWKRHQANG</sequence>
<feature type="domain" description="HTH araC/xylS-type" evidence="4">
    <location>
        <begin position="183"/>
        <end position="281"/>
    </location>
</feature>
<proteinExistence type="predicted"/>
<evidence type="ECO:0000313" key="5">
    <source>
        <dbReference type="EMBL" id="CAA2136688.1"/>
    </source>
</evidence>
<dbReference type="Pfam" id="PF12833">
    <property type="entry name" value="HTH_18"/>
    <property type="match status" value="1"/>
</dbReference>
<dbReference type="EMBL" id="LR743510">
    <property type="protein sequence ID" value="CAA2136688.1"/>
    <property type="molecule type" value="Genomic_DNA"/>
</dbReference>
<dbReference type="InterPro" id="IPR018060">
    <property type="entry name" value="HTH_AraC"/>
</dbReference>
<reference evidence="5" key="1">
    <citation type="submission" date="2019-12" db="EMBL/GenBank/DDBJ databases">
        <authorList>
            <person name="Cremers G."/>
        </authorList>
    </citation>
    <scope>NUCLEOTIDE SEQUENCE</scope>
    <source>
        <strain evidence="5">Mbul2</strain>
        <plasmid evidence="5">1</plasmid>
    </source>
</reference>
<dbReference type="PROSITE" id="PS00041">
    <property type="entry name" value="HTH_ARAC_FAMILY_1"/>
    <property type="match status" value="1"/>
</dbReference>
<dbReference type="InterPro" id="IPR018062">
    <property type="entry name" value="HTH_AraC-typ_CS"/>
</dbReference>